<comment type="similarity">
    <text evidence="1">Belongs to the UPF0065 (bug) family.</text>
</comment>
<dbReference type="PANTHER" id="PTHR42928:SF5">
    <property type="entry name" value="BLR1237 PROTEIN"/>
    <property type="match status" value="1"/>
</dbReference>
<feature type="chain" id="PRO_5040717656" evidence="2">
    <location>
        <begin position="24"/>
        <end position="326"/>
    </location>
</feature>
<dbReference type="InterPro" id="IPR006311">
    <property type="entry name" value="TAT_signal"/>
</dbReference>
<dbReference type="InterPro" id="IPR042100">
    <property type="entry name" value="Bug_dom1"/>
</dbReference>
<dbReference type="AlphaFoldDB" id="A0A9X0UE72"/>
<comment type="caution">
    <text evidence="3">The sequence shown here is derived from an EMBL/GenBank/DDBJ whole genome shotgun (WGS) entry which is preliminary data.</text>
</comment>
<dbReference type="InterPro" id="IPR005064">
    <property type="entry name" value="BUG"/>
</dbReference>
<dbReference type="RefSeq" id="WP_186771269.1">
    <property type="nucleotide sequence ID" value="NZ_JACOMF010000016.1"/>
</dbReference>
<dbReference type="CDD" id="cd13578">
    <property type="entry name" value="PBP2_Bug27"/>
    <property type="match status" value="1"/>
</dbReference>
<evidence type="ECO:0000313" key="4">
    <source>
        <dbReference type="Proteomes" id="UP000600101"/>
    </source>
</evidence>
<gene>
    <name evidence="3" type="ORF">H7965_14315</name>
</gene>
<accession>A0A9X0UE72</accession>
<evidence type="ECO:0000313" key="3">
    <source>
        <dbReference type="EMBL" id="MBC4016496.1"/>
    </source>
</evidence>
<protein>
    <submittedName>
        <fullName evidence="3">Tripartite tricarboxylate transporter substrate binding protein</fullName>
    </submittedName>
</protein>
<organism evidence="3 4">
    <name type="scientific">Siccirubricoccus deserti</name>
    <dbReference type="NCBI Taxonomy" id="2013562"/>
    <lineage>
        <taxon>Bacteria</taxon>
        <taxon>Pseudomonadati</taxon>
        <taxon>Pseudomonadota</taxon>
        <taxon>Alphaproteobacteria</taxon>
        <taxon>Acetobacterales</taxon>
        <taxon>Roseomonadaceae</taxon>
        <taxon>Siccirubricoccus</taxon>
    </lineage>
</organism>
<proteinExistence type="inferred from homology"/>
<feature type="signal peptide" evidence="2">
    <location>
        <begin position="1"/>
        <end position="23"/>
    </location>
</feature>
<dbReference type="EMBL" id="JACOMF010000016">
    <property type="protein sequence ID" value="MBC4016496.1"/>
    <property type="molecule type" value="Genomic_DNA"/>
</dbReference>
<dbReference type="Gene3D" id="3.40.190.10">
    <property type="entry name" value="Periplasmic binding protein-like II"/>
    <property type="match status" value="1"/>
</dbReference>
<reference evidence="3" key="1">
    <citation type="submission" date="2020-08" db="EMBL/GenBank/DDBJ databases">
        <authorList>
            <person name="Hu Y."/>
            <person name="Nguyen S.V."/>
            <person name="Li F."/>
            <person name="Fanning S."/>
        </authorList>
    </citation>
    <scope>NUCLEOTIDE SEQUENCE</scope>
    <source>
        <strain evidence="3">SYSU D8009</strain>
    </source>
</reference>
<dbReference type="Gene3D" id="3.40.190.150">
    <property type="entry name" value="Bordetella uptake gene, domain 1"/>
    <property type="match status" value="1"/>
</dbReference>
<sequence>MPLSRRTLLGAIAAAPAVAPSLAAAQADYPSRPIRMLIGFPPGGGVDIVGRLLAPKLQERLGQPVLVENRAGANGNIAMEAAVKAPADGYTLFYGNVGNLGVTNALYHSLPFDTLRDFVPIAQTMESSLVIAVADGLPVRSLAELIAYAKANPGKLDAGSAGAGGPSHLALELFKRQTGTEIVHVPYRGSAPAVQDLAGGRIQLLLDGYSLMRGAVESGRARVLAVAAAARQPILPAVPTTAEAGLPGFEAGSWHALVAPAATPVPALRRLEAAVEWALRETDLPQAFAQQGVAARFRNADETRSFIAAERERWGRVVREAGIRVE</sequence>
<dbReference type="SUPFAM" id="SSF53850">
    <property type="entry name" value="Periplasmic binding protein-like II"/>
    <property type="match status" value="1"/>
</dbReference>
<name>A0A9X0UE72_9PROT</name>
<evidence type="ECO:0000256" key="1">
    <source>
        <dbReference type="ARBA" id="ARBA00006987"/>
    </source>
</evidence>
<dbReference type="PIRSF" id="PIRSF017082">
    <property type="entry name" value="YflP"/>
    <property type="match status" value="1"/>
</dbReference>
<dbReference type="PROSITE" id="PS51318">
    <property type="entry name" value="TAT"/>
    <property type="match status" value="1"/>
</dbReference>
<keyword evidence="2" id="KW-0732">Signal</keyword>
<dbReference type="Proteomes" id="UP000600101">
    <property type="component" value="Unassembled WGS sequence"/>
</dbReference>
<keyword evidence="4" id="KW-1185">Reference proteome</keyword>
<evidence type="ECO:0000256" key="2">
    <source>
        <dbReference type="SAM" id="SignalP"/>
    </source>
</evidence>
<dbReference type="PANTHER" id="PTHR42928">
    <property type="entry name" value="TRICARBOXYLATE-BINDING PROTEIN"/>
    <property type="match status" value="1"/>
</dbReference>
<dbReference type="Pfam" id="PF03401">
    <property type="entry name" value="TctC"/>
    <property type="match status" value="1"/>
</dbReference>